<dbReference type="Proteomes" id="UP000216021">
    <property type="component" value="Unassembled WGS sequence"/>
</dbReference>
<dbReference type="Pfam" id="PF00419">
    <property type="entry name" value="Fimbrial"/>
    <property type="match status" value="1"/>
</dbReference>
<keyword evidence="4" id="KW-1185">Reference proteome</keyword>
<dbReference type="InterPro" id="IPR000259">
    <property type="entry name" value="Adhesion_dom_fimbrial"/>
</dbReference>
<dbReference type="EMBL" id="MOXD01000018">
    <property type="protein sequence ID" value="OMQ19623.1"/>
    <property type="molecule type" value="Genomic_DNA"/>
</dbReference>
<dbReference type="InterPro" id="IPR008966">
    <property type="entry name" value="Adhesion_dom_sf"/>
</dbReference>
<evidence type="ECO:0000313" key="4">
    <source>
        <dbReference type="Proteomes" id="UP000216021"/>
    </source>
</evidence>
<dbReference type="PANTHER" id="PTHR33420:SF9">
    <property type="entry name" value="MINOR FIMBRIAL SUBUNIT"/>
    <property type="match status" value="1"/>
</dbReference>
<dbReference type="STRING" id="2034155.BMI79_20950"/>
<organism evidence="3 4">
    <name type="scientific">Serratia oryzae</name>
    <dbReference type="NCBI Taxonomy" id="2034155"/>
    <lineage>
        <taxon>Bacteria</taxon>
        <taxon>Pseudomonadati</taxon>
        <taxon>Pseudomonadota</taxon>
        <taxon>Gammaproteobacteria</taxon>
        <taxon>Enterobacterales</taxon>
        <taxon>Yersiniaceae</taxon>
        <taxon>Serratia</taxon>
    </lineage>
</organism>
<feature type="signal peptide" evidence="1">
    <location>
        <begin position="1"/>
        <end position="24"/>
    </location>
</feature>
<dbReference type="GO" id="GO:0009289">
    <property type="term" value="C:pilus"/>
    <property type="evidence" value="ECO:0007669"/>
    <property type="project" value="InterPro"/>
</dbReference>
<feature type="chain" id="PRO_5013386257" evidence="1">
    <location>
        <begin position="25"/>
        <end position="177"/>
    </location>
</feature>
<protein>
    <submittedName>
        <fullName evidence="3">Exotoxin</fullName>
    </submittedName>
</protein>
<accession>A0A1S8CE34</accession>
<dbReference type="GO" id="GO:0043709">
    <property type="term" value="P:cell adhesion involved in single-species biofilm formation"/>
    <property type="evidence" value="ECO:0007669"/>
    <property type="project" value="TreeGrafter"/>
</dbReference>
<sequence>MMRFSALLLPMLLGLIGLPGLSSAADNLRFQGALVAEPCTLRAADENITVDFGSIVDKYLYINGRTLGEPLVLHLDDCDISLGNLVKLTFSGVESTRLNGLLAISGASQTQGIAIGIETQQGNLVALNTGRYNQGLVAGNNTLNLRAYVRGEPEAIAQKSIIPGGFTASATFLLEYE</sequence>
<evidence type="ECO:0000259" key="2">
    <source>
        <dbReference type="Pfam" id="PF00419"/>
    </source>
</evidence>
<dbReference type="Gene3D" id="2.60.40.1090">
    <property type="entry name" value="Fimbrial-type adhesion domain"/>
    <property type="match status" value="1"/>
</dbReference>
<comment type="caution">
    <text evidence="3">The sequence shown here is derived from an EMBL/GenBank/DDBJ whole genome shotgun (WGS) entry which is preliminary data.</text>
</comment>
<proteinExistence type="predicted"/>
<dbReference type="RefSeq" id="WP_076944210.1">
    <property type="nucleotide sequence ID" value="NZ_MOXD01000018.1"/>
</dbReference>
<dbReference type="InterPro" id="IPR036937">
    <property type="entry name" value="Adhesion_dom_fimbrial_sf"/>
</dbReference>
<evidence type="ECO:0000313" key="3">
    <source>
        <dbReference type="EMBL" id="OMQ19623.1"/>
    </source>
</evidence>
<name>A0A1S8CE34_9GAMM</name>
<feature type="domain" description="Fimbrial-type adhesion" evidence="2">
    <location>
        <begin position="30"/>
        <end position="176"/>
    </location>
</feature>
<dbReference type="PANTHER" id="PTHR33420">
    <property type="entry name" value="FIMBRIAL SUBUNIT ELFA-RELATED"/>
    <property type="match status" value="1"/>
</dbReference>
<dbReference type="InterPro" id="IPR050263">
    <property type="entry name" value="Bact_Fimbrial_Adh_Pro"/>
</dbReference>
<gene>
    <name evidence="3" type="ORF">BMI79_20950</name>
</gene>
<keyword evidence="1" id="KW-0732">Signal</keyword>
<dbReference type="AlphaFoldDB" id="A0A1S8CE34"/>
<evidence type="ECO:0000256" key="1">
    <source>
        <dbReference type="SAM" id="SignalP"/>
    </source>
</evidence>
<reference evidence="3 4" key="1">
    <citation type="submission" date="2016-11" db="EMBL/GenBank/DDBJ databases">
        <title>Rahnella oryzae sp. nov., isolated from rice root.</title>
        <authorList>
            <person name="Zhang X.-X."/>
            <person name="Zhang J."/>
        </authorList>
    </citation>
    <scope>NUCLEOTIDE SEQUENCE [LARGE SCALE GENOMIC DNA]</scope>
    <source>
        <strain evidence="3 4">J11-6</strain>
    </source>
</reference>
<dbReference type="SUPFAM" id="SSF49401">
    <property type="entry name" value="Bacterial adhesins"/>
    <property type="match status" value="1"/>
</dbReference>
<dbReference type="OrthoDB" id="6462343at2"/>